<dbReference type="CDD" id="cd00082">
    <property type="entry name" value="HisKA"/>
    <property type="match status" value="1"/>
</dbReference>
<dbReference type="SMART" id="SM00387">
    <property type="entry name" value="HATPase_c"/>
    <property type="match status" value="1"/>
</dbReference>
<dbReference type="Proteomes" id="UP001365846">
    <property type="component" value="Unassembled WGS sequence"/>
</dbReference>
<dbReference type="Gene3D" id="3.30.565.10">
    <property type="entry name" value="Histidine kinase-like ATPase, C-terminal domain"/>
    <property type="match status" value="1"/>
</dbReference>
<dbReference type="PANTHER" id="PTHR43711:SF1">
    <property type="entry name" value="HISTIDINE KINASE 1"/>
    <property type="match status" value="1"/>
</dbReference>
<dbReference type="InterPro" id="IPR005467">
    <property type="entry name" value="His_kinase_dom"/>
</dbReference>
<keyword evidence="12" id="KW-1185">Reference proteome</keyword>
<dbReference type="SUPFAM" id="SSF55874">
    <property type="entry name" value="ATPase domain of HSP90 chaperone/DNA topoisomerase II/histidine kinase"/>
    <property type="match status" value="1"/>
</dbReference>
<dbReference type="PROSITE" id="PS50885">
    <property type="entry name" value="HAMP"/>
    <property type="match status" value="1"/>
</dbReference>
<dbReference type="PROSITE" id="PS50109">
    <property type="entry name" value="HIS_KIN"/>
    <property type="match status" value="1"/>
</dbReference>
<dbReference type="InterPro" id="IPR003594">
    <property type="entry name" value="HATPase_dom"/>
</dbReference>
<feature type="domain" description="Histidine kinase" evidence="9">
    <location>
        <begin position="94"/>
        <end position="313"/>
    </location>
</feature>
<dbReference type="InterPro" id="IPR036890">
    <property type="entry name" value="HATPase_C_sf"/>
</dbReference>
<evidence type="ECO:0000256" key="6">
    <source>
        <dbReference type="ARBA" id="ARBA00022777"/>
    </source>
</evidence>
<keyword evidence="5" id="KW-0808">Transferase</keyword>
<dbReference type="InterPro" id="IPR050736">
    <property type="entry name" value="Sensor_HK_Regulatory"/>
</dbReference>
<dbReference type="RefSeq" id="WP_340358277.1">
    <property type="nucleotide sequence ID" value="NZ_JBBKZU010000007.1"/>
</dbReference>
<dbReference type="EMBL" id="JBBKZU010000007">
    <property type="protein sequence ID" value="MEJ8813044.1"/>
    <property type="molecule type" value="Genomic_DNA"/>
</dbReference>
<accession>A0ABU8VH96</accession>
<proteinExistence type="predicted"/>
<dbReference type="InterPro" id="IPR003660">
    <property type="entry name" value="HAMP_dom"/>
</dbReference>
<dbReference type="InterPro" id="IPR003661">
    <property type="entry name" value="HisK_dim/P_dom"/>
</dbReference>
<dbReference type="Pfam" id="PF00512">
    <property type="entry name" value="HisKA"/>
    <property type="match status" value="1"/>
</dbReference>
<keyword evidence="4" id="KW-0597">Phosphoprotein</keyword>
<gene>
    <name evidence="11" type="ORF">WKW77_18305</name>
</gene>
<dbReference type="SMART" id="SM00304">
    <property type="entry name" value="HAMP"/>
    <property type="match status" value="1"/>
</dbReference>
<dbReference type="GO" id="GO:0016301">
    <property type="term" value="F:kinase activity"/>
    <property type="evidence" value="ECO:0007669"/>
    <property type="project" value="UniProtKB-KW"/>
</dbReference>
<evidence type="ECO:0000313" key="11">
    <source>
        <dbReference type="EMBL" id="MEJ8813044.1"/>
    </source>
</evidence>
<evidence type="ECO:0000313" key="12">
    <source>
        <dbReference type="Proteomes" id="UP001365846"/>
    </source>
</evidence>
<reference evidence="11 12" key="1">
    <citation type="submission" date="2024-03" db="EMBL/GenBank/DDBJ databases">
        <title>Novel species of the genus Variovorax.</title>
        <authorList>
            <person name="Liu Q."/>
            <person name="Xin Y.-H."/>
        </authorList>
    </citation>
    <scope>NUCLEOTIDE SEQUENCE [LARGE SCALE GENOMIC DNA]</scope>
    <source>
        <strain evidence="11 12">KACC 18899</strain>
    </source>
</reference>
<evidence type="ECO:0000256" key="3">
    <source>
        <dbReference type="ARBA" id="ARBA00012438"/>
    </source>
</evidence>
<dbReference type="SMART" id="SM00388">
    <property type="entry name" value="HisKA"/>
    <property type="match status" value="1"/>
</dbReference>
<dbReference type="Pfam" id="PF02518">
    <property type="entry name" value="HATPase_c"/>
    <property type="match status" value="1"/>
</dbReference>
<keyword evidence="7" id="KW-0902">Two-component regulatory system</keyword>
<keyword evidence="6 11" id="KW-0418">Kinase</keyword>
<dbReference type="Gene3D" id="6.10.340.10">
    <property type="match status" value="1"/>
</dbReference>
<comment type="subcellular location">
    <subcellularLocation>
        <location evidence="2">Membrane</location>
    </subcellularLocation>
</comment>
<dbReference type="PRINTS" id="PR00344">
    <property type="entry name" value="BCTRLSENSOR"/>
</dbReference>
<comment type="caution">
    <text evidence="11">The sequence shown here is derived from an EMBL/GenBank/DDBJ whole genome shotgun (WGS) entry which is preliminary data.</text>
</comment>
<evidence type="ECO:0000256" key="2">
    <source>
        <dbReference type="ARBA" id="ARBA00004370"/>
    </source>
</evidence>
<dbReference type="CDD" id="cd00075">
    <property type="entry name" value="HATPase"/>
    <property type="match status" value="1"/>
</dbReference>
<organism evidence="11 12">
    <name type="scientific">Variovorax ureilyticus</name>
    <dbReference type="NCBI Taxonomy" id="1836198"/>
    <lineage>
        <taxon>Bacteria</taxon>
        <taxon>Pseudomonadati</taxon>
        <taxon>Pseudomonadota</taxon>
        <taxon>Betaproteobacteria</taxon>
        <taxon>Burkholderiales</taxon>
        <taxon>Comamonadaceae</taxon>
        <taxon>Variovorax</taxon>
    </lineage>
</organism>
<evidence type="ECO:0000259" key="9">
    <source>
        <dbReference type="PROSITE" id="PS50109"/>
    </source>
</evidence>
<dbReference type="Gene3D" id="1.10.287.130">
    <property type="match status" value="1"/>
</dbReference>
<keyword evidence="8" id="KW-0812">Transmembrane</keyword>
<keyword evidence="8" id="KW-0472">Membrane</keyword>
<protein>
    <recommendedName>
        <fullName evidence="3">histidine kinase</fullName>
        <ecNumber evidence="3">2.7.13.3</ecNumber>
    </recommendedName>
</protein>
<dbReference type="InterPro" id="IPR004358">
    <property type="entry name" value="Sig_transdc_His_kin-like_C"/>
</dbReference>
<feature type="transmembrane region" description="Helical" evidence="8">
    <location>
        <begin position="6"/>
        <end position="23"/>
    </location>
</feature>
<sequence length="325" mass="35110">MDLFDMAIIALVSGAVAALYVSWRAARRLKRLADTVDAFARGGCTDALRVSGADAHGDAIDRLAAHMERMSARIGEQFAELEHSVDRRRELLANVSHDLRTPLTSMQGYLELLLLRHGSLSPAEERNYLETAVRHGERLGRLVSDLFELTQLEAAEALPQPEAFSLAELAQDVAQKFALDARNRHVELRAAESEGSGAGRALADIGMVERVLENLLDNALRHTPGGGRVTIEFSVDAQRARMAVRDTGCGIAPAELSHIFERYDRANRSAPGVQGGLGLAIAQRIVRLHGGELSATSVAGAGSCFAFDLPLATPSPVFRAERMSP</sequence>
<evidence type="ECO:0000259" key="10">
    <source>
        <dbReference type="PROSITE" id="PS50885"/>
    </source>
</evidence>
<dbReference type="EC" id="2.7.13.3" evidence="3"/>
<dbReference type="SUPFAM" id="SSF47384">
    <property type="entry name" value="Homodimeric domain of signal transducing histidine kinase"/>
    <property type="match status" value="1"/>
</dbReference>
<evidence type="ECO:0000256" key="8">
    <source>
        <dbReference type="SAM" id="Phobius"/>
    </source>
</evidence>
<evidence type="ECO:0000256" key="7">
    <source>
        <dbReference type="ARBA" id="ARBA00023012"/>
    </source>
</evidence>
<evidence type="ECO:0000256" key="5">
    <source>
        <dbReference type="ARBA" id="ARBA00022679"/>
    </source>
</evidence>
<keyword evidence="8" id="KW-1133">Transmembrane helix</keyword>
<feature type="domain" description="HAMP" evidence="10">
    <location>
        <begin position="23"/>
        <end position="79"/>
    </location>
</feature>
<dbReference type="PANTHER" id="PTHR43711">
    <property type="entry name" value="TWO-COMPONENT HISTIDINE KINASE"/>
    <property type="match status" value="1"/>
</dbReference>
<evidence type="ECO:0000256" key="1">
    <source>
        <dbReference type="ARBA" id="ARBA00000085"/>
    </source>
</evidence>
<dbReference type="InterPro" id="IPR036097">
    <property type="entry name" value="HisK_dim/P_sf"/>
</dbReference>
<name>A0ABU8VH96_9BURK</name>
<comment type="catalytic activity">
    <reaction evidence="1">
        <text>ATP + protein L-histidine = ADP + protein N-phospho-L-histidine.</text>
        <dbReference type="EC" id="2.7.13.3"/>
    </reaction>
</comment>
<evidence type="ECO:0000256" key="4">
    <source>
        <dbReference type="ARBA" id="ARBA00022553"/>
    </source>
</evidence>